<keyword evidence="1" id="KW-1133">Transmembrane helix</keyword>
<proteinExistence type="predicted"/>
<gene>
    <name evidence="2" type="ORF">GCM10010954_16830</name>
</gene>
<organism evidence="2 3">
    <name type="scientific">Halobacillus andaensis</name>
    <dbReference type="NCBI Taxonomy" id="1176239"/>
    <lineage>
        <taxon>Bacteria</taxon>
        <taxon>Bacillati</taxon>
        <taxon>Bacillota</taxon>
        <taxon>Bacilli</taxon>
        <taxon>Bacillales</taxon>
        <taxon>Bacillaceae</taxon>
        <taxon>Halobacillus</taxon>
    </lineage>
</organism>
<dbReference type="EMBL" id="BMEL01000002">
    <property type="protein sequence ID" value="GGF18673.1"/>
    <property type="molecule type" value="Genomic_DNA"/>
</dbReference>
<dbReference type="AlphaFoldDB" id="A0A917B365"/>
<dbReference type="RefSeq" id="WP_188377056.1">
    <property type="nucleotide sequence ID" value="NZ_BMEL01000002.1"/>
</dbReference>
<accession>A0A917B365</accession>
<dbReference type="Proteomes" id="UP000660110">
    <property type="component" value="Unassembled WGS sequence"/>
</dbReference>
<protein>
    <submittedName>
        <fullName evidence="2">Uncharacterized protein</fullName>
    </submittedName>
</protein>
<reference evidence="2" key="2">
    <citation type="submission" date="2020-09" db="EMBL/GenBank/DDBJ databases">
        <authorList>
            <person name="Sun Q."/>
            <person name="Zhou Y."/>
        </authorList>
    </citation>
    <scope>NUCLEOTIDE SEQUENCE</scope>
    <source>
        <strain evidence="2">CGMCC 1.12153</strain>
    </source>
</reference>
<comment type="caution">
    <text evidence="2">The sequence shown here is derived from an EMBL/GenBank/DDBJ whole genome shotgun (WGS) entry which is preliminary data.</text>
</comment>
<evidence type="ECO:0000313" key="3">
    <source>
        <dbReference type="Proteomes" id="UP000660110"/>
    </source>
</evidence>
<keyword evidence="1" id="KW-0472">Membrane</keyword>
<sequence>MKVVTNKYFISASIVLVTLMLVGSFVLMTSSYFNTKEINRFSSQCYDHGGEVILEIHNNITNDYSFECKK</sequence>
<evidence type="ECO:0000313" key="2">
    <source>
        <dbReference type="EMBL" id="GGF18673.1"/>
    </source>
</evidence>
<reference evidence="2" key="1">
    <citation type="journal article" date="2014" name="Int. J. Syst. Evol. Microbiol.">
        <title>Complete genome sequence of Corynebacterium casei LMG S-19264T (=DSM 44701T), isolated from a smear-ripened cheese.</title>
        <authorList>
            <consortium name="US DOE Joint Genome Institute (JGI-PGF)"/>
            <person name="Walter F."/>
            <person name="Albersmeier A."/>
            <person name="Kalinowski J."/>
            <person name="Ruckert C."/>
        </authorList>
    </citation>
    <scope>NUCLEOTIDE SEQUENCE</scope>
    <source>
        <strain evidence="2">CGMCC 1.12153</strain>
    </source>
</reference>
<evidence type="ECO:0000256" key="1">
    <source>
        <dbReference type="SAM" id="Phobius"/>
    </source>
</evidence>
<name>A0A917B365_HALAA</name>
<feature type="transmembrane region" description="Helical" evidence="1">
    <location>
        <begin position="12"/>
        <end position="33"/>
    </location>
</feature>
<keyword evidence="3" id="KW-1185">Reference proteome</keyword>
<keyword evidence="1" id="KW-0812">Transmembrane</keyword>